<gene>
    <name evidence="2" type="ORF">EXN75_03310</name>
</gene>
<keyword evidence="1" id="KW-0732">Signal</keyword>
<name>A0A4Y8VSJ3_9BACT</name>
<sequence>MKAMKFWLFIAVMVVAIAAHARKNDDPEMRHVRLTMMDGKQIEGYIPKKYMGWALEYQVRLAENPDGKKAKKYDAEKVTKMEWLALTEEHPEGEVWEQCQTIARNSIRAVKEDRLMELLYRGKNASVYQVHVFLPGNGINTGNSWATWYALKPNGQKRAFILYNATLGKMGSLDRQFKDQKEYEGLKNYILEWWNKDKSLARKQLNDGVAIFSHIYDEWKAASSKQ</sequence>
<dbReference type="EMBL" id="SGVY01000006">
    <property type="protein sequence ID" value="TFH83336.1"/>
    <property type="molecule type" value="Genomic_DNA"/>
</dbReference>
<comment type="caution">
    <text evidence="2">The sequence shown here is derived from an EMBL/GenBank/DDBJ whole genome shotgun (WGS) entry which is preliminary data.</text>
</comment>
<evidence type="ECO:0008006" key="4">
    <source>
        <dbReference type="Google" id="ProtNLM"/>
    </source>
</evidence>
<dbReference type="Proteomes" id="UP000297872">
    <property type="component" value="Unassembled WGS sequence"/>
</dbReference>
<proteinExistence type="predicted"/>
<feature type="chain" id="PRO_5021388474" description="DUF4468 domain-containing protein" evidence="1">
    <location>
        <begin position="22"/>
        <end position="226"/>
    </location>
</feature>
<accession>A0A4Y8VSJ3</accession>
<organism evidence="2 3">
    <name type="scientific">Segatella hominis</name>
    <dbReference type="NCBI Taxonomy" id="2518605"/>
    <lineage>
        <taxon>Bacteria</taxon>
        <taxon>Pseudomonadati</taxon>
        <taxon>Bacteroidota</taxon>
        <taxon>Bacteroidia</taxon>
        <taxon>Bacteroidales</taxon>
        <taxon>Prevotellaceae</taxon>
        <taxon>Segatella</taxon>
    </lineage>
</organism>
<feature type="signal peptide" evidence="1">
    <location>
        <begin position="1"/>
        <end position="21"/>
    </location>
</feature>
<dbReference type="GeneID" id="302994324"/>
<dbReference type="AlphaFoldDB" id="A0A4Y8VSJ3"/>
<dbReference type="RefSeq" id="WP_134842768.1">
    <property type="nucleotide sequence ID" value="NZ_SGVY01000006.1"/>
</dbReference>
<evidence type="ECO:0000313" key="3">
    <source>
        <dbReference type="Proteomes" id="UP000297872"/>
    </source>
</evidence>
<keyword evidence="3" id="KW-1185">Reference proteome</keyword>
<protein>
    <recommendedName>
        <fullName evidence="4">DUF4468 domain-containing protein</fullName>
    </recommendedName>
</protein>
<dbReference type="OrthoDB" id="1075249at2"/>
<evidence type="ECO:0000313" key="2">
    <source>
        <dbReference type="EMBL" id="TFH83336.1"/>
    </source>
</evidence>
<evidence type="ECO:0000256" key="1">
    <source>
        <dbReference type="SAM" id="SignalP"/>
    </source>
</evidence>
<reference evidence="2 3" key="1">
    <citation type="submission" date="2019-02" db="EMBL/GenBank/DDBJ databases">
        <title>Draft Genome Sequence of the Prevotella sp. BCRC 81118, Isolated from Human Feces.</title>
        <authorList>
            <person name="Huang C.-H."/>
        </authorList>
    </citation>
    <scope>NUCLEOTIDE SEQUENCE [LARGE SCALE GENOMIC DNA]</scope>
    <source>
        <strain evidence="2 3">BCRC 81118</strain>
    </source>
</reference>